<evidence type="ECO:0000256" key="1">
    <source>
        <dbReference type="ARBA" id="ARBA00022723"/>
    </source>
</evidence>
<evidence type="ECO:0000256" key="4">
    <source>
        <dbReference type="PROSITE-ProRule" id="PRU00175"/>
    </source>
</evidence>
<dbReference type="GO" id="GO:0048284">
    <property type="term" value="P:organelle fusion"/>
    <property type="evidence" value="ECO:0007669"/>
    <property type="project" value="TreeGrafter"/>
</dbReference>
<dbReference type="GO" id="GO:0007032">
    <property type="term" value="P:endosome organization"/>
    <property type="evidence" value="ECO:0007669"/>
    <property type="project" value="TreeGrafter"/>
</dbReference>
<accession>A0A1J4JLU3</accession>
<protein>
    <recommendedName>
        <fullName evidence="5">RING-type domain-containing protein</fullName>
    </recommendedName>
</protein>
<dbReference type="GO" id="GO:0006904">
    <property type="term" value="P:vesicle docking involved in exocytosis"/>
    <property type="evidence" value="ECO:0007669"/>
    <property type="project" value="TreeGrafter"/>
</dbReference>
<proteinExistence type="predicted"/>
<dbReference type="PROSITE" id="PS50089">
    <property type="entry name" value="ZF_RING_2"/>
    <property type="match status" value="1"/>
</dbReference>
<sequence>MSLFVKKPLYQTNYLFSTLPNDIIQMIEEKEYDSAAESLITQKIPFNAALRMISNCPKVLISYLYKQSSMFIASPVSQQIIWHLYLQTALFNLDSNETKRVITFLNEHKHGLDRDLVLKWVLQSGEMNLIQAACLAFNDYTTLVQYLMSNGQNSLILQYILNIPDIKQRSAFLRVLPVQTMQLTEFLSTAEKPPIEAIFDTFVQLSLKVSSYEVQILRENIGINIQTFYENGMFTEPAHFHVYLIYLIHMNKTANIRAFFDTPEFSLIDKDFIVKYLTRHNMNSLAAELYAHVEGRHSLAVEYALRESEIFAINLLQSPLLKNSNDIYSLWIQLLKACSENEEKETGNPKKYAWADLVSAANNSGHLTLDDIFPLVPADMPMDSLNTIIADAVQRSSDEIKSCEELRKKIEERATIQRDILNKPDLKPLEINPIEATCFLCGQIVCDSQFEAFPCWHVVHTTCYLSSVDTQNMEHLTDSCPACGTASLVILDKPFVNPEDKAEAAKWYVPE</sequence>
<dbReference type="RefSeq" id="XP_068352520.1">
    <property type="nucleotide sequence ID" value="XM_068509499.1"/>
</dbReference>
<dbReference type="InterPro" id="IPR001841">
    <property type="entry name" value="Znf_RING"/>
</dbReference>
<evidence type="ECO:0000313" key="7">
    <source>
        <dbReference type="Proteomes" id="UP000179807"/>
    </source>
</evidence>
<dbReference type="SUPFAM" id="SSF57850">
    <property type="entry name" value="RING/U-box"/>
    <property type="match status" value="1"/>
</dbReference>
<evidence type="ECO:0000256" key="3">
    <source>
        <dbReference type="ARBA" id="ARBA00022833"/>
    </source>
</evidence>
<organism evidence="6 7">
    <name type="scientific">Tritrichomonas foetus</name>
    <dbReference type="NCBI Taxonomy" id="1144522"/>
    <lineage>
        <taxon>Eukaryota</taxon>
        <taxon>Metamonada</taxon>
        <taxon>Parabasalia</taxon>
        <taxon>Tritrichomonadida</taxon>
        <taxon>Tritrichomonadidae</taxon>
        <taxon>Tritrichomonas</taxon>
    </lineage>
</organism>
<dbReference type="VEuPathDB" id="TrichDB:TRFO_34150"/>
<keyword evidence="3" id="KW-0862">Zinc</keyword>
<dbReference type="GO" id="GO:0030674">
    <property type="term" value="F:protein-macromolecule adaptor activity"/>
    <property type="evidence" value="ECO:0007669"/>
    <property type="project" value="TreeGrafter"/>
</dbReference>
<feature type="domain" description="RING-type" evidence="5">
    <location>
        <begin position="438"/>
        <end position="483"/>
    </location>
</feature>
<dbReference type="GO" id="GO:0005768">
    <property type="term" value="C:endosome"/>
    <property type="evidence" value="ECO:0007669"/>
    <property type="project" value="TreeGrafter"/>
</dbReference>
<keyword evidence="7" id="KW-1185">Reference proteome</keyword>
<evidence type="ECO:0000259" key="5">
    <source>
        <dbReference type="PROSITE" id="PS50089"/>
    </source>
</evidence>
<evidence type="ECO:0000256" key="2">
    <source>
        <dbReference type="ARBA" id="ARBA00022771"/>
    </source>
</evidence>
<dbReference type="GO" id="GO:0030897">
    <property type="term" value="C:HOPS complex"/>
    <property type="evidence" value="ECO:0007669"/>
    <property type="project" value="TreeGrafter"/>
</dbReference>
<dbReference type="EMBL" id="MLAK01001007">
    <property type="protein sequence ID" value="OHS99383.1"/>
    <property type="molecule type" value="Genomic_DNA"/>
</dbReference>
<dbReference type="PANTHER" id="PTHR23323:SF26">
    <property type="entry name" value="VACUOLAR PROTEIN SORTING-ASSOCIATED PROTEIN 18 HOMOLOG"/>
    <property type="match status" value="1"/>
</dbReference>
<gene>
    <name evidence="6" type="ORF">TRFO_34150</name>
</gene>
<dbReference type="Proteomes" id="UP000179807">
    <property type="component" value="Unassembled WGS sequence"/>
</dbReference>
<dbReference type="GO" id="GO:0008270">
    <property type="term" value="F:zinc ion binding"/>
    <property type="evidence" value="ECO:0007669"/>
    <property type="project" value="UniProtKB-KW"/>
</dbReference>
<dbReference type="OrthoDB" id="1845386at2759"/>
<dbReference type="GO" id="GO:0007033">
    <property type="term" value="P:vacuole organization"/>
    <property type="evidence" value="ECO:0007669"/>
    <property type="project" value="TreeGrafter"/>
</dbReference>
<keyword evidence="2 4" id="KW-0863">Zinc-finger</keyword>
<reference evidence="6" key="1">
    <citation type="submission" date="2016-10" db="EMBL/GenBank/DDBJ databases">
        <authorList>
            <person name="Benchimol M."/>
            <person name="Almeida L.G."/>
            <person name="Vasconcelos A.T."/>
            <person name="Perreira-Neves A."/>
            <person name="Rosa I.A."/>
            <person name="Tasca T."/>
            <person name="Bogo M.R."/>
            <person name="de Souza W."/>
        </authorList>
    </citation>
    <scope>NUCLEOTIDE SEQUENCE [LARGE SCALE GENOMIC DNA]</scope>
    <source>
        <strain evidence="6">K</strain>
    </source>
</reference>
<dbReference type="AlphaFoldDB" id="A0A1J4JLU3"/>
<dbReference type="GeneID" id="94844203"/>
<comment type="caution">
    <text evidence="6">The sequence shown here is derived from an EMBL/GenBank/DDBJ whole genome shotgun (WGS) entry which is preliminary data.</text>
</comment>
<dbReference type="PANTHER" id="PTHR23323">
    <property type="entry name" value="VACUOLAR PROTEIN SORTING-ASSOCIATED PROTEIN"/>
    <property type="match status" value="1"/>
</dbReference>
<name>A0A1J4JLU3_9EUKA</name>
<keyword evidence="1" id="KW-0479">Metal-binding</keyword>
<evidence type="ECO:0000313" key="6">
    <source>
        <dbReference type="EMBL" id="OHS99383.1"/>
    </source>
</evidence>